<feature type="domain" description="Allantoicase" evidence="2">
    <location>
        <begin position="1"/>
        <end position="120"/>
    </location>
</feature>
<evidence type="ECO:0000313" key="3">
    <source>
        <dbReference type="EMBL" id="KNC71140.1"/>
    </source>
</evidence>
<dbReference type="PANTHER" id="PTHR12045">
    <property type="entry name" value="ALLANTOICASE"/>
    <property type="match status" value="1"/>
</dbReference>
<dbReference type="GeneID" id="25916828"/>
<protein>
    <recommendedName>
        <fullName evidence="2">Allantoicase domain-containing protein</fullName>
    </recommendedName>
</protein>
<organism evidence="3 4">
    <name type="scientific">Sphaeroforma arctica JP610</name>
    <dbReference type="NCBI Taxonomy" id="667725"/>
    <lineage>
        <taxon>Eukaryota</taxon>
        <taxon>Ichthyosporea</taxon>
        <taxon>Ichthyophonida</taxon>
        <taxon>Sphaeroforma</taxon>
    </lineage>
</organism>
<dbReference type="RefSeq" id="XP_014145042.1">
    <property type="nucleotide sequence ID" value="XM_014289567.1"/>
</dbReference>
<dbReference type="Gene3D" id="2.60.120.260">
    <property type="entry name" value="Galactose-binding domain-like"/>
    <property type="match status" value="1"/>
</dbReference>
<evidence type="ECO:0000256" key="1">
    <source>
        <dbReference type="ARBA" id="ARBA00009242"/>
    </source>
</evidence>
<dbReference type="InterPro" id="IPR015908">
    <property type="entry name" value="Allantoicase_dom"/>
</dbReference>
<dbReference type="SUPFAM" id="SSF49785">
    <property type="entry name" value="Galactose-binding domain-like"/>
    <property type="match status" value="1"/>
</dbReference>
<dbReference type="InterPro" id="IPR008979">
    <property type="entry name" value="Galactose-bd-like_sf"/>
</dbReference>
<name>A0A0L0F344_9EUKA</name>
<dbReference type="GO" id="GO:0004037">
    <property type="term" value="F:allantoicase activity"/>
    <property type="evidence" value="ECO:0007669"/>
    <property type="project" value="InterPro"/>
</dbReference>
<evidence type="ECO:0000259" key="2">
    <source>
        <dbReference type="Pfam" id="PF03561"/>
    </source>
</evidence>
<dbReference type="InterPro" id="IPR005164">
    <property type="entry name" value="Allantoicase"/>
</dbReference>
<evidence type="ECO:0000313" key="4">
    <source>
        <dbReference type="Proteomes" id="UP000054560"/>
    </source>
</evidence>
<accession>A0A0L0F344</accession>
<dbReference type="PANTHER" id="PTHR12045:SF3">
    <property type="entry name" value="INACTIVE ALLANTOICASE-RELATED"/>
    <property type="match status" value="1"/>
</dbReference>
<dbReference type="Proteomes" id="UP000054560">
    <property type="component" value="Unassembled WGS sequence"/>
</dbReference>
<dbReference type="EMBL" id="KQ249416">
    <property type="protein sequence ID" value="KNC71140.1"/>
    <property type="molecule type" value="Genomic_DNA"/>
</dbReference>
<gene>
    <name evidence="3" type="ORF">SARC_16324</name>
</gene>
<dbReference type="OrthoDB" id="10266039at2759"/>
<reference evidence="3 4" key="1">
    <citation type="submission" date="2011-02" db="EMBL/GenBank/DDBJ databases">
        <title>The Genome Sequence of Sphaeroforma arctica JP610.</title>
        <authorList>
            <consortium name="The Broad Institute Genome Sequencing Platform"/>
            <person name="Russ C."/>
            <person name="Cuomo C."/>
            <person name="Young S.K."/>
            <person name="Zeng Q."/>
            <person name="Gargeya S."/>
            <person name="Alvarado L."/>
            <person name="Berlin A."/>
            <person name="Chapman S.B."/>
            <person name="Chen Z."/>
            <person name="Freedman E."/>
            <person name="Gellesch M."/>
            <person name="Goldberg J."/>
            <person name="Griggs A."/>
            <person name="Gujja S."/>
            <person name="Heilman E."/>
            <person name="Heiman D."/>
            <person name="Howarth C."/>
            <person name="Mehta T."/>
            <person name="Neiman D."/>
            <person name="Pearson M."/>
            <person name="Roberts A."/>
            <person name="Saif S."/>
            <person name="Shea T."/>
            <person name="Shenoy N."/>
            <person name="Sisk P."/>
            <person name="Stolte C."/>
            <person name="Sykes S."/>
            <person name="White J."/>
            <person name="Yandava C."/>
            <person name="Burger G."/>
            <person name="Gray M.W."/>
            <person name="Holland P.W.H."/>
            <person name="King N."/>
            <person name="Lang F.B.F."/>
            <person name="Roger A.J."/>
            <person name="Ruiz-Trillo I."/>
            <person name="Haas B."/>
            <person name="Nusbaum C."/>
            <person name="Birren B."/>
        </authorList>
    </citation>
    <scope>NUCLEOTIDE SEQUENCE [LARGE SCALE GENOMIC DNA]</scope>
    <source>
        <strain evidence="3 4">JP610</strain>
    </source>
</reference>
<dbReference type="GO" id="GO:0000256">
    <property type="term" value="P:allantoin catabolic process"/>
    <property type="evidence" value="ECO:0007669"/>
    <property type="project" value="InterPro"/>
</dbReference>
<proteinExistence type="inferred from homology"/>
<dbReference type="Pfam" id="PF03561">
    <property type="entry name" value="Allantoicase"/>
    <property type="match status" value="1"/>
</dbReference>
<comment type="similarity">
    <text evidence="1">Belongs to the allantoicase family.</text>
</comment>
<dbReference type="AlphaFoldDB" id="A0A0L0F344"/>
<feature type="non-terminal residue" evidence="3">
    <location>
        <position position="120"/>
    </location>
</feature>
<dbReference type="STRING" id="667725.A0A0L0F344"/>
<sequence length="120" mass="13353">MDGWETRRKRTPGHDWCIIKLGGGADISHVEIDTAFFSGNYAPRASLQGAWIEDDTSLPQPSDFNNEIGTIANKDAYAKAEAYNSDTWEHLIERTPMGAGYPETSRNYFTLAGQRACTHV</sequence>
<keyword evidence="4" id="KW-1185">Reference proteome</keyword>